<dbReference type="AlphaFoldDB" id="A0A1W2ARI6"/>
<keyword evidence="3" id="KW-1185">Reference proteome</keyword>
<dbReference type="Proteomes" id="UP000192393">
    <property type="component" value="Unassembled WGS sequence"/>
</dbReference>
<feature type="signal peptide" evidence="1">
    <location>
        <begin position="1"/>
        <end position="19"/>
    </location>
</feature>
<feature type="chain" id="PRO_5012258372" description="Bulb-type lectin domain-containing protein" evidence="1">
    <location>
        <begin position="20"/>
        <end position="530"/>
    </location>
</feature>
<dbReference type="PANTHER" id="PTHR42754:SF1">
    <property type="entry name" value="LIPOPROTEIN"/>
    <property type="match status" value="1"/>
</dbReference>
<accession>A0A1W2ARI6</accession>
<proteinExistence type="predicted"/>
<organism evidence="2 3">
    <name type="scientific">Moheibacter sediminis</name>
    <dbReference type="NCBI Taxonomy" id="1434700"/>
    <lineage>
        <taxon>Bacteria</taxon>
        <taxon>Pseudomonadati</taxon>
        <taxon>Bacteroidota</taxon>
        <taxon>Flavobacteriia</taxon>
        <taxon>Flavobacteriales</taxon>
        <taxon>Weeksellaceae</taxon>
        <taxon>Moheibacter</taxon>
    </lineage>
</organism>
<keyword evidence="1" id="KW-0732">Signal</keyword>
<dbReference type="PANTHER" id="PTHR42754">
    <property type="entry name" value="ENDOGLUCANASE"/>
    <property type="match status" value="1"/>
</dbReference>
<dbReference type="STRING" id="1434700.SAMN06296427_10519"/>
<sequence length="530" mass="55727">MKKILLMILMIIISLNLRAQVGIGTENPDPSAMLDVESTEKGFLPPRMTTVQRDAINSGSFTEGLVIYNTDIHCLQFWNATEWVSFCEGNTDPGGGDDDNYPPINYRLGGSDMDRAYSVIQTTDGGYIVVGESRSSASGDVSGTNKGFTDSWIVKLDASGDIEWDKLYGGNGSESAWSIQQTTDGGYIIGGNSSSSASGNVSGAGKGNDDYWILKLDASGNIVWDKLYGGSGTESFTSIRQTTDGGYIVTGSTNSSNSGDVNATNKGVRDAWIVKLDASGNIDWKKLYGGSGNESVNSVQQTPDGGYILAGVSQSSASGNVSDVNNGGQDYWILKLDASGNIAWDKLYGGSNREVAASIELTTDGGFIVAGISASSVSGDVSGVNNGGEDYWILKLDASGNKVWDKLYGGSNNESALDMKQTADGGYIIAGRSMSSASGDVSGVNNGAGATDYWIVKLDAFGNLIWEKLYGGIDADSANSIQQITGGGYIVVGDSAHTSAENGDQTGLISRGNYDYWILLLDENGNLIEP</sequence>
<dbReference type="EMBL" id="FWXS01000005">
    <property type="protein sequence ID" value="SMC63130.1"/>
    <property type="molecule type" value="Genomic_DNA"/>
</dbReference>
<evidence type="ECO:0000313" key="2">
    <source>
        <dbReference type="EMBL" id="SMC63130.1"/>
    </source>
</evidence>
<reference evidence="2 3" key="1">
    <citation type="submission" date="2017-04" db="EMBL/GenBank/DDBJ databases">
        <authorList>
            <person name="Afonso C.L."/>
            <person name="Miller P.J."/>
            <person name="Scott M.A."/>
            <person name="Spackman E."/>
            <person name="Goraichik I."/>
            <person name="Dimitrov K.M."/>
            <person name="Suarez D.L."/>
            <person name="Swayne D.E."/>
        </authorList>
    </citation>
    <scope>NUCLEOTIDE SEQUENCE [LARGE SCALE GENOMIC DNA]</scope>
    <source>
        <strain evidence="2 3">CGMCC 1.12708</strain>
    </source>
</reference>
<protein>
    <recommendedName>
        <fullName evidence="4">Bulb-type lectin domain-containing protein</fullName>
    </recommendedName>
</protein>
<dbReference type="OrthoDB" id="9811934at2"/>
<evidence type="ECO:0000313" key="3">
    <source>
        <dbReference type="Proteomes" id="UP000192393"/>
    </source>
</evidence>
<dbReference type="RefSeq" id="WP_143736402.1">
    <property type="nucleotide sequence ID" value="NZ_FWXS01000005.1"/>
</dbReference>
<gene>
    <name evidence="2" type="ORF">SAMN06296427_10519</name>
</gene>
<evidence type="ECO:0000256" key="1">
    <source>
        <dbReference type="SAM" id="SignalP"/>
    </source>
</evidence>
<evidence type="ECO:0008006" key="4">
    <source>
        <dbReference type="Google" id="ProtNLM"/>
    </source>
</evidence>
<name>A0A1W2ARI6_9FLAO</name>